<sequence>MYFSIGSTPQVGIHATSIAIINHAIHLGAFSTLDKAIDSGIAVKK</sequence>
<protein>
    <submittedName>
        <fullName evidence="1">Uncharacterized protein</fullName>
    </submittedName>
</protein>
<name>A0A557SX05_9ARCH</name>
<evidence type="ECO:0000313" key="2">
    <source>
        <dbReference type="Proteomes" id="UP000315289"/>
    </source>
</evidence>
<reference evidence="1 2" key="1">
    <citation type="journal article" date="2019" name="Front. Microbiol.">
        <title>Ammonia Oxidation by the Arctic Terrestrial Thaumarchaeote Candidatus Nitrosocosmicus arcticus Is Stimulated by Increasing Temperatures.</title>
        <authorList>
            <person name="Alves R.J.E."/>
            <person name="Kerou M."/>
            <person name="Zappe A."/>
            <person name="Bittner R."/>
            <person name="Abby S.S."/>
            <person name="Schmidt H.A."/>
            <person name="Pfeifer K."/>
            <person name="Schleper C."/>
        </authorList>
    </citation>
    <scope>NUCLEOTIDE SEQUENCE [LARGE SCALE GENOMIC DNA]</scope>
    <source>
        <strain evidence="1 2">Kfb</strain>
    </source>
</reference>
<comment type="caution">
    <text evidence="1">The sequence shown here is derived from an EMBL/GenBank/DDBJ whole genome shotgun (WGS) entry which is preliminary data.</text>
</comment>
<dbReference type="EMBL" id="VOAH01000004">
    <property type="protein sequence ID" value="TVP41121.1"/>
    <property type="molecule type" value="Genomic_DNA"/>
</dbReference>
<keyword evidence="2" id="KW-1185">Reference proteome</keyword>
<dbReference type="AlphaFoldDB" id="A0A557SX05"/>
<accession>A0A557SX05</accession>
<evidence type="ECO:0000313" key="1">
    <source>
        <dbReference type="EMBL" id="TVP41121.1"/>
    </source>
</evidence>
<dbReference type="Proteomes" id="UP000315289">
    <property type="component" value="Unassembled WGS sequence"/>
</dbReference>
<organism evidence="1 2">
    <name type="scientific">Candidatus Nitrosocosmicus arcticus</name>
    <dbReference type="NCBI Taxonomy" id="2035267"/>
    <lineage>
        <taxon>Archaea</taxon>
        <taxon>Nitrososphaerota</taxon>
        <taxon>Nitrososphaeria</taxon>
        <taxon>Nitrososphaerales</taxon>
        <taxon>Nitrososphaeraceae</taxon>
        <taxon>Candidatus Nitrosocosmicus</taxon>
    </lineage>
</organism>
<proteinExistence type="predicted"/>
<gene>
    <name evidence="1" type="ORF">NARC_40083</name>
</gene>